<evidence type="ECO:0000313" key="2">
    <source>
        <dbReference type="Proteomes" id="UP001597116"/>
    </source>
</evidence>
<gene>
    <name evidence="1" type="ORF">ACFQ4C_30165</name>
</gene>
<sequence>MKHRKEKMSKEFTKHLLDFKGKHNPFHMVVHHFTDRDKGGPHCHPFRFTTYILKGGYTERVYQLTPTGEWQYADVFRAPGTTHVVEAECIHELIDLPEGECWTVMIPEEKVREPRFWRFNQEGAFSRVWNKRKWVKLGLDQAETIR</sequence>
<organism evidence="1 2">
    <name type="scientific">Larkinella insperata</name>
    <dbReference type="NCBI Taxonomy" id="332158"/>
    <lineage>
        <taxon>Bacteria</taxon>
        <taxon>Pseudomonadati</taxon>
        <taxon>Bacteroidota</taxon>
        <taxon>Cytophagia</taxon>
        <taxon>Cytophagales</taxon>
        <taxon>Spirosomataceae</taxon>
        <taxon>Larkinella</taxon>
    </lineage>
</organism>
<evidence type="ECO:0008006" key="3">
    <source>
        <dbReference type="Google" id="ProtNLM"/>
    </source>
</evidence>
<dbReference type="RefSeq" id="WP_379885758.1">
    <property type="nucleotide sequence ID" value="NZ_JBHTLP010000045.1"/>
</dbReference>
<protein>
    <recommendedName>
        <fullName evidence="3">Cupin domain-containing protein</fullName>
    </recommendedName>
</protein>
<reference evidence="2" key="1">
    <citation type="journal article" date="2019" name="Int. J. Syst. Evol. Microbiol.">
        <title>The Global Catalogue of Microorganisms (GCM) 10K type strain sequencing project: providing services to taxonomists for standard genome sequencing and annotation.</title>
        <authorList>
            <consortium name="The Broad Institute Genomics Platform"/>
            <consortium name="The Broad Institute Genome Sequencing Center for Infectious Disease"/>
            <person name="Wu L."/>
            <person name="Ma J."/>
        </authorList>
    </citation>
    <scope>NUCLEOTIDE SEQUENCE [LARGE SCALE GENOMIC DNA]</scope>
    <source>
        <strain evidence="2">CCUG 55608</strain>
    </source>
</reference>
<dbReference type="InterPro" id="IPR011051">
    <property type="entry name" value="RmlC_Cupin_sf"/>
</dbReference>
<evidence type="ECO:0000313" key="1">
    <source>
        <dbReference type="EMBL" id="MFD1145430.1"/>
    </source>
</evidence>
<comment type="caution">
    <text evidence="1">The sequence shown here is derived from an EMBL/GenBank/DDBJ whole genome shotgun (WGS) entry which is preliminary data.</text>
</comment>
<dbReference type="Proteomes" id="UP001597116">
    <property type="component" value="Unassembled WGS sequence"/>
</dbReference>
<keyword evidence="2" id="KW-1185">Reference proteome</keyword>
<name>A0ABW3QNZ5_9BACT</name>
<accession>A0ABW3QNZ5</accession>
<dbReference type="EMBL" id="JBHTLP010000045">
    <property type="protein sequence ID" value="MFD1145430.1"/>
    <property type="molecule type" value="Genomic_DNA"/>
</dbReference>
<proteinExistence type="predicted"/>
<dbReference type="SUPFAM" id="SSF51182">
    <property type="entry name" value="RmlC-like cupins"/>
    <property type="match status" value="1"/>
</dbReference>